<comment type="caution">
    <text evidence="7">The sequence shown here is derived from an EMBL/GenBank/DDBJ whole genome shotgun (WGS) entry which is preliminary data.</text>
</comment>
<evidence type="ECO:0000256" key="4">
    <source>
        <dbReference type="ARBA" id="ARBA00022989"/>
    </source>
</evidence>
<gene>
    <name evidence="7" type="ORF">C8P66_10593</name>
</gene>
<dbReference type="OrthoDB" id="9812647at2"/>
<feature type="transmembrane region" description="Helical" evidence="6">
    <location>
        <begin position="199"/>
        <end position="220"/>
    </location>
</feature>
<dbReference type="PANTHER" id="PTHR30250:SF26">
    <property type="entry name" value="PSMA PROTEIN"/>
    <property type="match status" value="1"/>
</dbReference>
<dbReference type="InterPro" id="IPR002797">
    <property type="entry name" value="Polysacc_synth"/>
</dbReference>
<evidence type="ECO:0000256" key="3">
    <source>
        <dbReference type="ARBA" id="ARBA00022692"/>
    </source>
</evidence>
<dbReference type="Proteomes" id="UP000249688">
    <property type="component" value="Unassembled WGS sequence"/>
</dbReference>
<evidence type="ECO:0000313" key="7">
    <source>
        <dbReference type="EMBL" id="PZW48344.1"/>
    </source>
</evidence>
<feature type="transmembrane region" description="Helical" evidence="6">
    <location>
        <begin position="103"/>
        <end position="127"/>
    </location>
</feature>
<evidence type="ECO:0000256" key="5">
    <source>
        <dbReference type="ARBA" id="ARBA00023136"/>
    </source>
</evidence>
<name>A0A2W7IRX8_9PROT</name>
<feature type="transmembrane region" description="Helical" evidence="6">
    <location>
        <begin position="417"/>
        <end position="439"/>
    </location>
</feature>
<feature type="transmembrane region" description="Helical" evidence="6">
    <location>
        <begin position="257"/>
        <end position="280"/>
    </location>
</feature>
<dbReference type="EMBL" id="QKYU01000005">
    <property type="protein sequence ID" value="PZW48344.1"/>
    <property type="molecule type" value="Genomic_DNA"/>
</dbReference>
<sequence length="512" mass="53182">MASHAETPRVPDDKTARTSAGRLVSGVAWNALGRGLPLVLALALTPVLVAQLGVERWGLFTLALALVGVFGILDLGVGPALTRALSERIGNGKTEGEAQLVGAAILTLGGLSVFGAIVVWFGLPVLVGRVLNVPPSLQAEAIDAMRVLVLAAPLVVVNAALWGVLAAHQKFRAANLVTIPVGVFYYLGPVLALMAWDSLVAVMLALVACRLANTLSYLVLVKPLVPGLRLTGIRLAPVLPLLRIGGWMTFSSALMQLLLYADRFLVGAMLTLAAVAYYATPLDLVLRFWILPVAVAQALLPALASSFRTLPVETAALLRRGALLIGTIVLPACLLIVAFAHTLLSLWLGAGFADGGASVLRILGVGILFSCVAFAPSSLIDAIGRPDVTAGFSVGQAVVFLPLSALSLYWFGIEGAAIVWALRSALDCFGRLVIAGWLYPPALIAVRTVMPALAAGGLGLAAAAAVPSVGLAIGFGLAAMAGFGGFGWRALVAEERQGLVQAILHPRRSLRL</sequence>
<evidence type="ECO:0000256" key="1">
    <source>
        <dbReference type="ARBA" id="ARBA00004651"/>
    </source>
</evidence>
<feature type="transmembrane region" description="Helical" evidence="6">
    <location>
        <begin position="392"/>
        <end position="411"/>
    </location>
</feature>
<feature type="transmembrane region" description="Helical" evidence="6">
    <location>
        <begin position="359"/>
        <end position="380"/>
    </location>
</feature>
<protein>
    <submittedName>
        <fullName evidence="7">O-antigen/teichoic acid export membrane protein</fullName>
    </submittedName>
</protein>
<feature type="transmembrane region" description="Helical" evidence="6">
    <location>
        <begin position="322"/>
        <end position="347"/>
    </location>
</feature>
<feature type="transmembrane region" description="Helical" evidence="6">
    <location>
        <begin position="147"/>
        <end position="166"/>
    </location>
</feature>
<dbReference type="GO" id="GO:0005886">
    <property type="term" value="C:plasma membrane"/>
    <property type="evidence" value="ECO:0007669"/>
    <property type="project" value="UniProtKB-SubCell"/>
</dbReference>
<evidence type="ECO:0000256" key="6">
    <source>
        <dbReference type="SAM" id="Phobius"/>
    </source>
</evidence>
<feature type="transmembrane region" description="Helical" evidence="6">
    <location>
        <begin position="173"/>
        <end position="193"/>
    </location>
</feature>
<proteinExistence type="predicted"/>
<feature type="transmembrane region" description="Helical" evidence="6">
    <location>
        <begin position="286"/>
        <end position="310"/>
    </location>
</feature>
<evidence type="ECO:0000313" key="8">
    <source>
        <dbReference type="Proteomes" id="UP000249688"/>
    </source>
</evidence>
<organism evidence="7 8">
    <name type="scientific">Humitalea rosea</name>
    <dbReference type="NCBI Taxonomy" id="990373"/>
    <lineage>
        <taxon>Bacteria</taxon>
        <taxon>Pseudomonadati</taxon>
        <taxon>Pseudomonadota</taxon>
        <taxon>Alphaproteobacteria</taxon>
        <taxon>Acetobacterales</taxon>
        <taxon>Roseomonadaceae</taxon>
        <taxon>Humitalea</taxon>
    </lineage>
</organism>
<comment type="subcellular location">
    <subcellularLocation>
        <location evidence="1">Cell membrane</location>
        <topology evidence="1">Multi-pass membrane protein</topology>
    </subcellularLocation>
</comment>
<keyword evidence="8" id="KW-1185">Reference proteome</keyword>
<accession>A0A2W7IRX8</accession>
<keyword evidence="2" id="KW-1003">Cell membrane</keyword>
<dbReference type="AlphaFoldDB" id="A0A2W7IRX8"/>
<dbReference type="RefSeq" id="WP_158537109.1">
    <property type="nucleotide sequence ID" value="NZ_QKYU01000005.1"/>
</dbReference>
<dbReference type="Pfam" id="PF01943">
    <property type="entry name" value="Polysacc_synt"/>
    <property type="match status" value="1"/>
</dbReference>
<feature type="transmembrane region" description="Helical" evidence="6">
    <location>
        <begin position="472"/>
        <end position="491"/>
    </location>
</feature>
<reference evidence="7 8" key="1">
    <citation type="submission" date="2018-06" db="EMBL/GenBank/DDBJ databases">
        <title>Genomic Encyclopedia of Archaeal and Bacterial Type Strains, Phase II (KMG-II): from individual species to whole genera.</title>
        <authorList>
            <person name="Goeker M."/>
        </authorList>
    </citation>
    <scope>NUCLEOTIDE SEQUENCE [LARGE SCALE GENOMIC DNA]</scope>
    <source>
        <strain evidence="7 8">DSM 24525</strain>
    </source>
</reference>
<keyword evidence="4 6" id="KW-1133">Transmembrane helix</keyword>
<dbReference type="CDD" id="cd13128">
    <property type="entry name" value="MATE_Wzx_like"/>
    <property type="match status" value="1"/>
</dbReference>
<evidence type="ECO:0000256" key="2">
    <source>
        <dbReference type="ARBA" id="ARBA00022475"/>
    </source>
</evidence>
<dbReference type="PANTHER" id="PTHR30250">
    <property type="entry name" value="PST FAMILY PREDICTED COLANIC ACID TRANSPORTER"/>
    <property type="match status" value="1"/>
</dbReference>
<keyword evidence="3 6" id="KW-0812">Transmembrane</keyword>
<feature type="transmembrane region" description="Helical" evidence="6">
    <location>
        <begin position="35"/>
        <end position="54"/>
    </location>
</feature>
<feature type="transmembrane region" description="Helical" evidence="6">
    <location>
        <begin position="60"/>
        <end position="82"/>
    </location>
</feature>
<dbReference type="InterPro" id="IPR050833">
    <property type="entry name" value="Poly_Biosynth_Transport"/>
</dbReference>
<keyword evidence="5 6" id="KW-0472">Membrane</keyword>